<keyword evidence="2" id="KW-0378">Hydrolase</keyword>
<feature type="compositionally biased region" description="Basic and acidic residues" evidence="3">
    <location>
        <begin position="175"/>
        <end position="196"/>
    </location>
</feature>
<keyword evidence="1" id="KW-0540">Nuclease</keyword>
<evidence type="ECO:0000256" key="2">
    <source>
        <dbReference type="ARBA" id="ARBA00022801"/>
    </source>
</evidence>
<reference evidence="4" key="1">
    <citation type="journal article" date="2020" name="Phytopathology">
        <title>Genome sequence and comparative analysis of Colletotrichum gloeosporioides isolated from Liriodendron leaves.</title>
        <authorList>
            <person name="Fu F.F."/>
            <person name="Hao Z."/>
            <person name="Wang P."/>
            <person name="Lu Y."/>
            <person name="Xue L.J."/>
            <person name="Wei G."/>
            <person name="Tian Y."/>
            <person name="Baishi H."/>
            <person name="Xu H."/>
            <person name="Shi J."/>
            <person name="Cheng T."/>
            <person name="Wang G."/>
            <person name="Yi Y."/>
            <person name="Chen J."/>
        </authorList>
    </citation>
    <scope>NUCLEOTIDE SEQUENCE</scope>
    <source>
        <strain evidence="4">Lc1</strain>
    </source>
</reference>
<sequence length="231" mass="25799">MGNKNSTPQRRNTDNTEQQLQYHTPHGPVSAADVSKHLETVPPPHTRTRSNYPHPYRGREGRGVNETKTFDDYVTGPGRSQGPTGVMHEYPISTSGHQFNFQYDRPCQRARQAQRPIHPNERANVMGPINGRPVNTPGQTRAAVRVAQVNGAEQSTVVGVMVHPQGNLQRLERAPLEPLSRDGRQEMTRHADERGRTRTYPPRGVDAGFVGGVETRFAKERPPAHPEMRLG</sequence>
<evidence type="ECO:0000313" key="5">
    <source>
        <dbReference type="Proteomes" id="UP000613401"/>
    </source>
</evidence>
<feature type="compositionally biased region" description="Basic and acidic residues" evidence="3">
    <location>
        <begin position="216"/>
        <end position="231"/>
    </location>
</feature>
<dbReference type="AlphaFoldDB" id="A0A8H4CAG0"/>
<gene>
    <name evidence="4" type="ORF">GCG54_00014212</name>
</gene>
<feature type="region of interest" description="Disordered" evidence="3">
    <location>
        <begin position="175"/>
        <end position="231"/>
    </location>
</feature>
<evidence type="ECO:0000313" key="4">
    <source>
        <dbReference type="EMBL" id="KAF3800413.1"/>
    </source>
</evidence>
<proteinExistence type="predicted"/>
<evidence type="ECO:0000256" key="3">
    <source>
        <dbReference type="SAM" id="MobiDB-lite"/>
    </source>
</evidence>
<dbReference type="EMBL" id="WVTB01000075">
    <property type="protein sequence ID" value="KAF3800413.1"/>
    <property type="molecule type" value="Genomic_DNA"/>
</dbReference>
<keyword evidence="5" id="KW-1185">Reference proteome</keyword>
<comment type="caution">
    <text evidence="4">The sequence shown here is derived from an EMBL/GenBank/DDBJ whole genome shotgun (WGS) entry which is preliminary data.</text>
</comment>
<accession>A0A8H4CAG0</accession>
<organism evidence="4 5">
    <name type="scientific">Colletotrichum gloeosporioides</name>
    <name type="common">Anthracnose fungus</name>
    <name type="synonym">Glomerella cingulata</name>
    <dbReference type="NCBI Taxonomy" id="474922"/>
    <lineage>
        <taxon>Eukaryota</taxon>
        <taxon>Fungi</taxon>
        <taxon>Dikarya</taxon>
        <taxon>Ascomycota</taxon>
        <taxon>Pezizomycotina</taxon>
        <taxon>Sordariomycetes</taxon>
        <taxon>Hypocreomycetidae</taxon>
        <taxon>Glomerellales</taxon>
        <taxon>Glomerellaceae</taxon>
        <taxon>Colletotrichum</taxon>
        <taxon>Colletotrichum gloeosporioides species complex</taxon>
    </lineage>
</organism>
<dbReference type="GO" id="GO:0016787">
    <property type="term" value="F:hydrolase activity"/>
    <property type="evidence" value="ECO:0007669"/>
    <property type="project" value="UniProtKB-KW"/>
</dbReference>
<dbReference type="Proteomes" id="UP000613401">
    <property type="component" value="Unassembled WGS sequence"/>
</dbReference>
<dbReference type="GeneID" id="69021327"/>
<feature type="compositionally biased region" description="Basic and acidic residues" evidence="3">
    <location>
        <begin position="57"/>
        <end position="71"/>
    </location>
</feature>
<dbReference type="GO" id="GO:0004540">
    <property type="term" value="F:RNA nuclease activity"/>
    <property type="evidence" value="ECO:0007669"/>
    <property type="project" value="InterPro"/>
</dbReference>
<dbReference type="RefSeq" id="XP_045259573.1">
    <property type="nucleotide sequence ID" value="XM_045414052.1"/>
</dbReference>
<feature type="region of interest" description="Disordered" evidence="3">
    <location>
        <begin position="1"/>
        <end position="84"/>
    </location>
</feature>
<name>A0A8H4CAG0_COLGL</name>
<feature type="compositionally biased region" description="Polar residues" evidence="3">
    <location>
        <begin position="1"/>
        <end position="22"/>
    </location>
</feature>
<dbReference type="SUPFAM" id="SSF53933">
    <property type="entry name" value="Microbial ribonucleases"/>
    <property type="match status" value="1"/>
</dbReference>
<evidence type="ECO:0000256" key="1">
    <source>
        <dbReference type="ARBA" id="ARBA00022722"/>
    </source>
</evidence>
<dbReference type="InterPro" id="IPR016191">
    <property type="entry name" value="Ribonuclease/ribotoxin"/>
</dbReference>
<dbReference type="Gene3D" id="3.10.450.30">
    <property type="entry name" value="Microbial ribonucleases"/>
    <property type="match status" value="1"/>
</dbReference>
<protein>
    <submittedName>
        <fullName evidence="4">Uncharacterized protein</fullName>
    </submittedName>
</protein>
<dbReference type="GO" id="GO:0003723">
    <property type="term" value="F:RNA binding"/>
    <property type="evidence" value="ECO:0007669"/>
    <property type="project" value="InterPro"/>
</dbReference>
<reference evidence="4" key="2">
    <citation type="submission" date="2020-03" db="EMBL/GenBank/DDBJ databases">
        <authorList>
            <person name="Fu F.-F."/>
            <person name="Chen J."/>
        </authorList>
    </citation>
    <scope>NUCLEOTIDE SEQUENCE</scope>
    <source>
        <strain evidence="4">Lc1</strain>
    </source>
</reference>